<organism evidence="2 3">
    <name type="scientific">Prosthecobacter vanneervenii</name>
    <dbReference type="NCBI Taxonomy" id="48466"/>
    <lineage>
        <taxon>Bacteria</taxon>
        <taxon>Pseudomonadati</taxon>
        <taxon>Verrucomicrobiota</taxon>
        <taxon>Verrucomicrobiia</taxon>
        <taxon>Verrucomicrobiales</taxon>
        <taxon>Verrucomicrobiaceae</taxon>
        <taxon>Prosthecobacter</taxon>
    </lineage>
</organism>
<dbReference type="PANTHER" id="PTHR36966:SF1">
    <property type="entry name" value="REP-ASSOCIATED TYROSINE TRANSPOSASE"/>
    <property type="match status" value="1"/>
</dbReference>
<keyword evidence="3" id="KW-1185">Reference proteome</keyword>
<accession>A0A7W7YAQ7</accession>
<sequence>MHPDADPKLAWPHAPLHRLGTHGIYFVTAATYLKEHHFRSPDRLTVLHRGLLKVCADSGWRLEAWAVFSNHYHFVAESPPTAENLPDLLGSLHEKTAKWVNKLDNTPGRKVWHNYRETLLTFERSYIARLNYTHQNAVKHGLVSKASDYPWCSAAWFERHTSKPMIESIYRFKTQRIQVPDGYEVHTDW</sequence>
<protein>
    <submittedName>
        <fullName evidence="2">Putative transposase</fullName>
    </submittedName>
</protein>
<dbReference type="SMART" id="SM01321">
    <property type="entry name" value="Y1_Tnp"/>
    <property type="match status" value="1"/>
</dbReference>
<dbReference type="NCBIfam" id="NF047646">
    <property type="entry name" value="REP_Tyr_transpos"/>
    <property type="match status" value="1"/>
</dbReference>
<dbReference type="GO" id="GO:0004803">
    <property type="term" value="F:transposase activity"/>
    <property type="evidence" value="ECO:0007669"/>
    <property type="project" value="InterPro"/>
</dbReference>
<feature type="domain" description="Transposase IS200-like" evidence="1">
    <location>
        <begin position="20"/>
        <end position="136"/>
    </location>
</feature>
<dbReference type="GO" id="GO:0006313">
    <property type="term" value="P:DNA transposition"/>
    <property type="evidence" value="ECO:0007669"/>
    <property type="project" value="InterPro"/>
</dbReference>
<dbReference type="SUPFAM" id="SSF143422">
    <property type="entry name" value="Transposase IS200-like"/>
    <property type="match status" value="1"/>
</dbReference>
<evidence type="ECO:0000313" key="3">
    <source>
        <dbReference type="Proteomes" id="UP000590740"/>
    </source>
</evidence>
<evidence type="ECO:0000259" key="1">
    <source>
        <dbReference type="SMART" id="SM01321"/>
    </source>
</evidence>
<proteinExistence type="predicted"/>
<gene>
    <name evidence="2" type="ORF">HNQ65_002328</name>
</gene>
<comment type="caution">
    <text evidence="2">The sequence shown here is derived from an EMBL/GenBank/DDBJ whole genome shotgun (WGS) entry which is preliminary data.</text>
</comment>
<dbReference type="Proteomes" id="UP000590740">
    <property type="component" value="Unassembled WGS sequence"/>
</dbReference>
<dbReference type="InterPro" id="IPR052715">
    <property type="entry name" value="RAYT_transposase"/>
</dbReference>
<dbReference type="Gene3D" id="3.30.70.1290">
    <property type="entry name" value="Transposase IS200-like"/>
    <property type="match status" value="1"/>
</dbReference>
<name>A0A7W7YAQ7_9BACT</name>
<dbReference type="InterPro" id="IPR002686">
    <property type="entry name" value="Transposase_17"/>
</dbReference>
<dbReference type="RefSeq" id="WP_184339658.1">
    <property type="nucleotide sequence ID" value="NZ_JACHIG010000004.1"/>
</dbReference>
<evidence type="ECO:0000313" key="2">
    <source>
        <dbReference type="EMBL" id="MBB5032746.1"/>
    </source>
</evidence>
<dbReference type="GO" id="GO:0043565">
    <property type="term" value="F:sequence-specific DNA binding"/>
    <property type="evidence" value="ECO:0007669"/>
    <property type="project" value="TreeGrafter"/>
</dbReference>
<dbReference type="PANTHER" id="PTHR36966">
    <property type="entry name" value="REP-ASSOCIATED TYROSINE TRANSPOSASE"/>
    <property type="match status" value="1"/>
</dbReference>
<reference evidence="2 3" key="1">
    <citation type="submission" date="2020-08" db="EMBL/GenBank/DDBJ databases">
        <title>Genomic Encyclopedia of Type Strains, Phase IV (KMG-IV): sequencing the most valuable type-strain genomes for metagenomic binning, comparative biology and taxonomic classification.</title>
        <authorList>
            <person name="Goeker M."/>
        </authorList>
    </citation>
    <scope>NUCLEOTIDE SEQUENCE [LARGE SCALE GENOMIC DNA]</scope>
    <source>
        <strain evidence="2 3">DSM 12252</strain>
    </source>
</reference>
<dbReference type="EMBL" id="JACHIG010000004">
    <property type="protein sequence ID" value="MBB5032746.1"/>
    <property type="molecule type" value="Genomic_DNA"/>
</dbReference>
<dbReference type="InterPro" id="IPR036515">
    <property type="entry name" value="Transposase_17_sf"/>
</dbReference>
<dbReference type="AlphaFoldDB" id="A0A7W7YAQ7"/>